<dbReference type="SUPFAM" id="SSF50346">
    <property type="entry name" value="PRC-barrel domain"/>
    <property type="match status" value="1"/>
</dbReference>
<dbReference type="OrthoDB" id="7204781at2"/>
<comment type="caution">
    <text evidence="1">The sequence shown here is derived from an EMBL/GenBank/DDBJ whole genome shotgun (WGS) entry which is preliminary data.</text>
</comment>
<reference evidence="1 2" key="1">
    <citation type="submission" date="2017-03" db="EMBL/GenBank/DDBJ databases">
        <title>Genome sequence of Sphingomonas dokdonensis DSM 21029.</title>
        <authorList>
            <person name="Poehlein A."/>
            <person name="Wuebbeler J.H."/>
            <person name="Steinbuechel A."/>
            <person name="Daniel R."/>
        </authorList>
    </citation>
    <scope>NUCLEOTIDE SEQUENCE [LARGE SCALE GENOMIC DNA]</scope>
    <source>
        <strain evidence="1 2">DSM 21029</strain>
    </source>
</reference>
<dbReference type="Proteomes" id="UP000197290">
    <property type="component" value="Unassembled WGS sequence"/>
</dbReference>
<gene>
    <name evidence="1" type="ORF">SPDO_29330</name>
</gene>
<organism evidence="1 2">
    <name type="scientific">Sphingomonas dokdonensis</name>
    <dbReference type="NCBI Taxonomy" id="344880"/>
    <lineage>
        <taxon>Bacteria</taxon>
        <taxon>Pseudomonadati</taxon>
        <taxon>Pseudomonadota</taxon>
        <taxon>Alphaproteobacteria</taxon>
        <taxon>Sphingomonadales</taxon>
        <taxon>Sphingomonadaceae</taxon>
        <taxon>Sphingomonas</taxon>
    </lineage>
</organism>
<dbReference type="InterPro" id="IPR011033">
    <property type="entry name" value="PRC_barrel-like_sf"/>
</dbReference>
<dbReference type="PROSITE" id="PS51257">
    <property type="entry name" value="PROKAR_LIPOPROTEIN"/>
    <property type="match status" value="1"/>
</dbReference>
<name>A0A245ZEC2_9SPHN</name>
<dbReference type="RefSeq" id="WP_143559662.1">
    <property type="nucleotide sequence ID" value="NZ_NBBI01000007.1"/>
</dbReference>
<evidence type="ECO:0000313" key="2">
    <source>
        <dbReference type="Proteomes" id="UP000197290"/>
    </source>
</evidence>
<protein>
    <recommendedName>
        <fullName evidence="3">PRC-barrel domain protein</fullName>
    </recommendedName>
</protein>
<evidence type="ECO:0000313" key="1">
    <source>
        <dbReference type="EMBL" id="OWK28100.1"/>
    </source>
</evidence>
<accession>A0A245ZEC2</accession>
<dbReference type="EMBL" id="NBBI01000007">
    <property type="protein sequence ID" value="OWK28100.1"/>
    <property type="molecule type" value="Genomic_DNA"/>
</dbReference>
<keyword evidence="2" id="KW-1185">Reference proteome</keyword>
<dbReference type="AlphaFoldDB" id="A0A245ZEC2"/>
<evidence type="ECO:0008006" key="3">
    <source>
        <dbReference type="Google" id="ProtNLM"/>
    </source>
</evidence>
<proteinExistence type="predicted"/>
<sequence length="136" mass="13961">MPKTLIALLGSAALVVGCNNAEERAEDQREAAAEASATAAGKTIAALGMTEAQLLDADLLDLSNREIGEVEGVVRGGPNNAVDHLLVELEGSNPERIVQVPIADLAAVERGTDMDVSTTLTPAQLAALPDAPPAVR</sequence>